<name>A0A0F9HTM0_9ZZZZ</name>
<proteinExistence type="predicted"/>
<dbReference type="EMBL" id="LAZR01023443">
    <property type="protein sequence ID" value="KKL78477.1"/>
    <property type="molecule type" value="Genomic_DNA"/>
</dbReference>
<accession>A0A0F9HTM0</accession>
<sequence>MKRLIVLTLIAVLIGVFSMSCSKGITRTFQVRPPLLELNPIHQAAYSAAKRVIDSINISTNTFNYPGEPYRIFDPQVIVTQPTLGNFRVTGMYYTPFYSMVQDSIGQILSIDGAYIFQVELNYLHSLDSLHFTPLWECESATVIPLSARKAKAVQKSSQIVLATGAKIGKNMNETIINIMALANEHWNKSLELKAQADSLRSLK</sequence>
<dbReference type="PROSITE" id="PS51257">
    <property type="entry name" value="PROKAR_LIPOPROTEIN"/>
    <property type="match status" value="1"/>
</dbReference>
<gene>
    <name evidence="1" type="ORF">LCGC14_2024470</name>
</gene>
<comment type="caution">
    <text evidence="1">The sequence shown here is derived from an EMBL/GenBank/DDBJ whole genome shotgun (WGS) entry which is preliminary data.</text>
</comment>
<evidence type="ECO:0000313" key="1">
    <source>
        <dbReference type="EMBL" id="KKL78477.1"/>
    </source>
</evidence>
<protein>
    <submittedName>
        <fullName evidence="1">Uncharacterized protein</fullName>
    </submittedName>
</protein>
<dbReference type="AlphaFoldDB" id="A0A0F9HTM0"/>
<reference evidence="1" key="1">
    <citation type="journal article" date="2015" name="Nature">
        <title>Complex archaea that bridge the gap between prokaryotes and eukaryotes.</title>
        <authorList>
            <person name="Spang A."/>
            <person name="Saw J.H."/>
            <person name="Jorgensen S.L."/>
            <person name="Zaremba-Niedzwiedzka K."/>
            <person name="Martijn J."/>
            <person name="Lind A.E."/>
            <person name="van Eijk R."/>
            <person name="Schleper C."/>
            <person name="Guy L."/>
            <person name="Ettema T.J."/>
        </authorList>
    </citation>
    <scope>NUCLEOTIDE SEQUENCE</scope>
</reference>
<organism evidence="1">
    <name type="scientific">marine sediment metagenome</name>
    <dbReference type="NCBI Taxonomy" id="412755"/>
    <lineage>
        <taxon>unclassified sequences</taxon>
        <taxon>metagenomes</taxon>
        <taxon>ecological metagenomes</taxon>
    </lineage>
</organism>